<dbReference type="AlphaFoldDB" id="A0A8X6Y2R9"/>
<accession>A0A8X6Y2R9</accession>
<evidence type="ECO:0000313" key="2">
    <source>
        <dbReference type="Proteomes" id="UP000886998"/>
    </source>
</evidence>
<dbReference type="Proteomes" id="UP000886998">
    <property type="component" value="Unassembled WGS sequence"/>
</dbReference>
<proteinExistence type="predicted"/>
<reference evidence="1" key="1">
    <citation type="submission" date="2020-08" db="EMBL/GenBank/DDBJ databases">
        <title>Multicomponent nature underlies the extraordinary mechanical properties of spider dragline silk.</title>
        <authorList>
            <person name="Kono N."/>
            <person name="Nakamura H."/>
            <person name="Mori M."/>
            <person name="Yoshida Y."/>
            <person name="Ohtoshi R."/>
            <person name="Malay A.D."/>
            <person name="Moran D.A.P."/>
            <person name="Tomita M."/>
            <person name="Numata K."/>
            <person name="Arakawa K."/>
        </authorList>
    </citation>
    <scope>NUCLEOTIDE SEQUENCE</scope>
</reference>
<dbReference type="EMBL" id="BMAV01015482">
    <property type="protein sequence ID" value="GFY65006.1"/>
    <property type="molecule type" value="Genomic_DNA"/>
</dbReference>
<name>A0A8X6Y2R9_9ARAC</name>
<gene>
    <name evidence="1" type="ORF">TNIN_283521</name>
</gene>
<sequence>MIDGLWMQELIVVDGTVVWMNASSAETLRTLRGTTIKVHEDHLWAVLLVTPLMKRNHHLSSSKEIIFINSTSSLSTEVFMSDDSSTEKGALAAQPPKSYFFCSLN</sequence>
<dbReference type="OrthoDB" id="6436300at2759"/>
<keyword evidence="2" id="KW-1185">Reference proteome</keyword>
<evidence type="ECO:0000313" key="1">
    <source>
        <dbReference type="EMBL" id="GFY65006.1"/>
    </source>
</evidence>
<comment type="caution">
    <text evidence="1">The sequence shown here is derived from an EMBL/GenBank/DDBJ whole genome shotgun (WGS) entry which is preliminary data.</text>
</comment>
<protein>
    <submittedName>
        <fullName evidence="1">Uncharacterized protein</fullName>
    </submittedName>
</protein>
<organism evidence="1 2">
    <name type="scientific">Trichonephila inaurata madagascariensis</name>
    <dbReference type="NCBI Taxonomy" id="2747483"/>
    <lineage>
        <taxon>Eukaryota</taxon>
        <taxon>Metazoa</taxon>
        <taxon>Ecdysozoa</taxon>
        <taxon>Arthropoda</taxon>
        <taxon>Chelicerata</taxon>
        <taxon>Arachnida</taxon>
        <taxon>Araneae</taxon>
        <taxon>Araneomorphae</taxon>
        <taxon>Entelegynae</taxon>
        <taxon>Araneoidea</taxon>
        <taxon>Nephilidae</taxon>
        <taxon>Trichonephila</taxon>
        <taxon>Trichonephila inaurata</taxon>
    </lineage>
</organism>